<evidence type="ECO:0000313" key="2">
    <source>
        <dbReference type="EMBL" id="KZO89570.1"/>
    </source>
</evidence>
<dbReference type="Proteomes" id="UP000076738">
    <property type="component" value="Unassembled WGS sequence"/>
</dbReference>
<dbReference type="AlphaFoldDB" id="A0A167FJX1"/>
<feature type="compositionally biased region" description="Low complexity" evidence="1">
    <location>
        <begin position="128"/>
        <end position="137"/>
    </location>
</feature>
<organism evidence="2 3">
    <name type="scientific">Calocera viscosa (strain TUFC12733)</name>
    <dbReference type="NCBI Taxonomy" id="1330018"/>
    <lineage>
        <taxon>Eukaryota</taxon>
        <taxon>Fungi</taxon>
        <taxon>Dikarya</taxon>
        <taxon>Basidiomycota</taxon>
        <taxon>Agaricomycotina</taxon>
        <taxon>Dacrymycetes</taxon>
        <taxon>Dacrymycetales</taxon>
        <taxon>Dacrymycetaceae</taxon>
        <taxon>Calocera</taxon>
    </lineage>
</organism>
<name>A0A167FJX1_CALVF</name>
<dbReference type="EMBL" id="KV417380">
    <property type="protein sequence ID" value="KZO89570.1"/>
    <property type="molecule type" value="Genomic_DNA"/>
</dbReference>
<accession>A0A167FJX1</accession>
<keyword evidence="3" id="KW-1185">Reference proteome</keyword>
<proteinExistence type="predicted"/>
<gene>
    <name evidence="2" type="ORF">CALVIDRAFT_569801</name>
</gene>
<protein>
    <submittedName>
        <fullName evidence="2">Uncharacterized protein</fullName>
    </submittedName>
</protein>
<evidence type="ECO:0000313" key="3">
    <source>
        <dbReference type="Proteomes" id="UP000076738"/>
    </source>
</evidence>
<feature type="region of interest" description="Disordered" evidence="1">
    <location>
        <begin position="128"/>
        <end position="157"/>
    </location>
</feature>
<reference evidence="2 3" key="1">
    <citation type="journal article" date="2016" name="Mol. Biol. Evol.">
        <title>Comparative Genomics of Early-Diverging Mushroom-Forming Fungi Provides Insights into the Origins of Lignocellulose Decay Capabilities.</title>
        <authorList>
            <person name="Nagy L.G."/>
            <person name="Riley R."/>
            <person name="Tritt A."/>
            <person name="Adam C."/>
            <person name="Daum C."/>
            <person name="Floudas D."/>
            <person name="Sun H."/>
            <person name="Yadav J.S."/>
            <person name="Pangilinan J."/>
            <person name="Larsson K.H."/>
            <person name="Matsuura K."/>
            <person name="Barry K."/>
            <person name="Labutti K."/>
            <person name="Kuo R."/>
            <person name="Ohm R.A."/>
            <person name="Bhattacharya S.S."/>
            <person name="Shirouzu T."/>
            <person name="Yoshinaga Y."/>
            <person name="Martin F.M."/>
            <person name="Grigoriev I.V."/>
            <person name="Hibbett D.S."/>
        </authorList>
    </citation>
    <scope>NUCLEOTIDE SEQUENCE [LARGE SCALE GENOMIC DNA]</scope>
    <source>
        <strain evidence="2 3">TUFC12733</strain>
    </source>
</reference>
<evidence type="ECO:0000256" key="1">
    <source>
        <dbReference type="SAM" id="MobiDB-lite"/>
    </source>
</evidence>
<sequence length="172" mass="19297">MPGMHNHFIQEFEKMEKRFKDQTTTSLDAWYKKNKHLLHAEETQAPSSKRRKQSSYSVILLPATISPPMAMTLDAYFQRGMQRQQYEEPGNREATISFLTDPKAVAAWRERKGPIVYEPLLPQLDSLVPGPAATGTVAPPPSPRRPRLTRRPGAEGSLTILMAPPALHPITG</sequence>